<dbReference type="Pfam" id="PF01381">
    <property type="entry name" value="HTH_3"/>
    <property type="match status" value="1"/>
</dbReference>
<dbReference type="InterPro" id="IPR001387">
    <property type="entry name" value="Cro/C1-type_HTH"/>
</dbReference>
<dbReference type="CDD" id="cd00093">
    <property type="entry name" value="HTH_XRE"/>
    <property type="match status" value="1"/>
</dbReference>
<evidence type="ECO:0000313" key="5">
    <source>
        <dbReference type="Proteomes" id="UP000199207"/>
    </source>
</evidence>
<reference evidence="4 5" key="1">
    <citation type="submission" date="2016-10" db="EMBL/GenBank/DDBJ databases">
        <authorList>
            <person name="de Groot N.N."/>
        </authorList>
    </citation>
    <scope>NUCLEOTIDE SEQUENCE [LARGE SCALE GENOMIC DNA]</scope>
    <source>
        <strain evidence="4 5">CGMCC 4.5739</strain>
    </source>
</reference>
<evidence type="ECO:0000256" key="2">
    <source>
        <dbReference type="SAM" id="MobiDB-lite"/>
    </source>
</evidence>
<dbReference type="Gene3D" id="1.10.260.40">
    <property type="entry name" value="lambda repressor-like DNA-binding domains"/>
    <property type="match status" value="1"/>
</dbReference>
<protein>
    <submittedName>
        <fullName evidence="4">Helix-turn-helix</fullName>
    </submittedName>
</protein>
<dbReference type="AlphaFoldDB" id="A0A1I1KDS0"/>
<dbReference type="InterPro" id="IPR011990">
    <property type="entry name" value="TPR-like_helical_dom_sf"/>
</dbReference>
<keyword evidence="5" id="KW-1185">Reference proteome</keyword>
<evidence type="ECO:0000256" key="1">
    <source>
        <dbReference type="SAM" id="Coils"/>
    </source>
</evidence>
<sequence length="584" mass="65083">MRAWVVRLREFYSSLNMTLAQLEAVLGIDDSTLSRYLNGRRLPEIEFLQRLYAVVEQHTGAPVLPEVSASVRELYYAACAVHEPQRHQVYVLKDALAHSEQRAQTAERIVLDLRVQLKSERERCERMESSLVNLQLQNEQSAALAAVALRKLEEAAQERDRLSELVARHTTELESAVTSLQGIERTHAQTQHALSTAESTLGGGARSRWWHRWRGRSGSKPGLQLDQSRRRQPTLGEQHRQHMAGLLSWYLGSLHRVNGPLPVADNYRARYREGAKRFPQGRRFISTAQALEWADQAMEDVLSLAAQMSATEYDNGNELVGGPLSCFALEAVRALESYFSVRQRWRMQQQMNEIVLTVAERRGDIFAQAVALGQLGKVHALRGEGEPGMAQLHRSEELFLSLGKCAEAAVALANTVPCLGNTGRISEASEAARRALTQARAAGLADLEVTVQSNLGRCHLHLGNHNEALALLTDSYAKARLPYGRVYTTCTLAEYHLAVGEYERAIHWADKTQEHAAEQPFDPYLIAKQRTWLAAALRGLGREDEAQAAQREAKALLQDLNSRETSQVCVMPSFLHAQNPGGAG</sequence>
<dbReference type="InterPro" id="IPR010982">
    <property type="entry name" value="Lambda_DNA-bd_dom_sf"/>
</dbReference>
<evidence type="ECO:0000313" key="4">
    <source>
        <dbReference type="EMBL" id="SFC58927.1"/>
    </source>
</evidence>
<dbReference type="PROSITE" id="PS50943">
    <property type="entry name" value="HTH_CROC1"/>
    <property type="match status" value="1"/>
</dbReference>
<dbReference type="STRING" id="910347.SAMN05421773_104193"/>
<dbReference type="SUPFAM" id="SSF48452">
    <property type="entry name" value="TPR-like"/>
    <property type="match status" value="1"/>
</dbReference>
<accession>A0A1I1KDS0</accession>
<dbReference type="EMBL" id="FOLM01000004">
    <property type="protein sequence ID" value="SFC58927.1"/>
    <property type="molecule type" value="Genomic_DNA"/>
</dbReference>
<dbReference type="Proteomes" id="UP000199207">
    <property type="component" value="Unassembled WGS sequence"/>
</dbReference>
<dbReference type="Gene3D" id="1.25.40.10">
    <property type="entry name" value="Tetratricopeptide repeat domain"/>
    <property type="match status" value="1"/>
</dbReference>
<dbReference type="SUPFAM" id="SSF47413">
    <property type="entry name" value="lambda repressor-like DNA-binding domains"/>
    <property type="match status" value="1"/>
</dbReference>
<keyword evidence="1" id="KW-0175">Coiled coil</keyword>
<proteinExistence type="predicted"/>
<feature type="coiled-coil region" evidence="1">
    <location>
        <begin position="117"/>
        <end position="172"/>
    </location>
</feature>
<dbReference type="SMART" id="SM00530">
    <property type="entry name" value="HTH_XRE"/>
    <property type="match status" value="1"/>
</dbReference>
<name>A0A1I1KDS0_9ACTN</name>
<gene>
    <name evidence="4" type="ORF">SAMN05421773_104193</name>
</gene>
<dbReference type="GO" id="GO:0003677">
    <property type="term" value="F:DNA binding"/>
    <property type="evidence" value="ECO:0007669"/>
    <property type="project" value="InterPro"/>
</dbReference>
<evidence type="ECO:0000259" key="3">
    <source>
        <dbReference type="PROSITE" id="PS50943"/>
    </source>
</evidence>
<organism evidence="4 5">
    <name type="scientific">Streptomyces aidingensis</name>
    <dbReference type="NCBI Taxonomy" id="910347"/>
    <lineage>
        <taxon>Bacteria</taxon>
        <taxon>Bacillati</taxon>
        <taxon>Actinomycetota</taxon>
        <taxon>Actinomycetes</taxon>
        <taxon>Kitasatosporales</taxon>
        <taxon>Streptomycetaceae</taxon>
        <taxon>Streptomyces</taxon>
    </lineage>
</organism>
<feature type="domain" description="HTH cro/C1-type" evidence="3">
    <location>
        <begin position="8"/>
        <end position="51"/>
    </location>
</feature>
<feature type="region of interest" description="Disordered" evidence="2">
    <location>
        <begin position="214"/>
        <end position="238"/>
    </location>
</feature>